<dbReference type="InterPro" id="IPR045087">
    <property type="entry name" value="Cu-oxidase_fam"/>
</dbReference>
<dbReference type="EMBL" id="CAXKWB010036297">
    <property type="protein sequence ID" value="CAL4147895.1"/>
    <property type="molecule type" value="Genomic_DNA"/>
</dbReference>
<dbReference type="GO" id="GO:0005507">
    <property type="term" value="F:copper ion binding"/>
    <property type="evidence" value="ECO:0007669"/>
    <property type="project" value="InterPro"/>
</dbReference>
<dbReference type="FunFam" id="2.60.40.420:FF:000045">
    <property type="entry name" value="Laccase 2"/>
    <property type="match status" value="1"/>
</dbReference>
<dbReference type="InterPro" id="IPR011707">
    <property type="entry name" value="Cu-oxidase-like_N"/>
</dbReference>
<dbReference type="InterPro" id="IPR001117">
    <property type="entry name" value="Cu-oxidase_2nd"/>
</dbReference>
<dbReference type="GO" id="GO:0016491">
    <property type="term" value="F:oxidoreductase activity"/>
    <property type="evidence" value="ECO:0007669"/>
    <property type="project" value="UniProtKB-KW"/>
</dbReference>
<dbReference type="Pfam" id="PF07731">
    <property type="entry name" value="Cu-oxidase_2"/>
    <property type="match status" value="1"/>
</dbReference>
<dbReference type="CDD" id="cd13905">
    <property type="entry name" value="CuRO_3_tcLLC2_insect_like"/>
    <property type="match status" value="1"/>
</dbReference>
<sequence>MVVRCQVGAVAAAAMVALVLAAAIATLASIITAQQPPTPGRNCYRKCLKGDERICHFDLEVSRYSTLSRACYDCPRNPADCSRPECVAADGVRRLITVVNKQLPGPTIQVCQGDRVVVDVKNSLPASDVAIHWHGFNMKNLPYMDGTPGISQCPISPGASFKYSFVASEVGTHWWHAHTGFQRGDGVYGGLIVRKTLEDNSHMYDHDLPEHLIMVQDWLHTPTESKYFLHHHGAGDRFPESMLVNGKGPNQNSDDNEIAKSVPYQRFTVASGNRYRFRLVNAAVGNCPITVDIDQHSITAIATDGNAIRPVNASSLVMSPGESWDIVVKASKRDGTYWIKFMGRGECSWSQAHQFALLHYKDAYHRSESDKNGDSEVLRDMKRKPEYTELLPPGTQINSINSACYEDQICVADMRAKSKFPEDLKSDQADYTFYLSFEMRNVFNNKFYSRNFYDFSEMAEDQQILTPQVNNFTLQLPVSPLIVTKGETELPICNKETPPTGRTCNSEFCECLHMYKLPLGVSVDLVLVNEGFNSDESHSVHMHGHQFWVLAQGRPVDEHWVNITRAEVENMDIKGLITRNLDDPVKKDTITVPDAGYTVIRFRATNPGYWLLECNMLYHSVSGMGMVLQVGENHEMPLPPQGFPTCNNYRHSEF</sequence>
<dbReference type="CDD" id="cd13884">
    <property type="entry name" value="CuRO_2_tcLCC_insect_like"/>
    <property type="match status" value="1"/>
</dbReference>
<evidence type="ECO:0000256" key="4">
    <source>
        <dbReference type="ARBA" id="ARBA00023008"/>
    </source>
</evidence>
<evidence type="ECO:0000256" key="3">
    <source>
        <dbReference type="ARBA" id="ARBA00023002"/>
    </source>
</evidence>
<reference evidence="8 9" key="1">
    <citation type="submission" date="2024-05" db="EMBL/GenBank/DDBJ databases">
        <authorList>
            <person name="Wallberg A."/>
        </authorList>
    </citation>
    <scope>NUCLEOTIDE SEQUENCE [LARGE SCALE GENOMIC DNA]</scope>
</reference>
<evidence type="ECO:0000313" key="9">
    <source>
        <dbReference type="Proteomes" id="UP001497623"/>
    </source>
</evidence>
<dbReference type="Proteomes" id="UP001497623">
    <property type="component" value="Unassembled WGS sequence"/>
</dbReference>
<evidence type="ECO:0000259" key="6">
    <source>
        <dbReference type="Pfam" id="PF07731"/>
    </source>
</evidence>
<gene>
    <name evidence="8" type="ORF">MNOR_LOCUS30143</name>
</gene>
<dbReference type="FunFam" id="2.60.40.420:FF:000031">
    <property type="entry name" value="Laccase-2 isoform A"/>
    <property type="match status" value="1"/>
</dbReference>
<evidence type="ECO:0000256" key="1">
    <source>
        <dbReference type="ARBA" id="ARBA00010609"/>
    </source>
</evidence>
<feature type="domain" description="Plastocyanin-like" evidence="7">
    <location>
        <begin position="86"/>
        <end position="195"/>
    </location>
</feature>
<dbReference type="Pfam" id="PF07732">
    <property type="entry name" value="Cu-oxidase_3"/>
    <property type="match status" value="1"/>
</dbReference>
<dbReference type="SUPFAM" id="SSF49503">
    <property type="entry name" value="Cupredoxins"/>
    <property type="match status" value="3"/>
</dbReference>
<evidence type="ECO:0000313" key="8">
    <source>
        <dbReference type="EMBL" id="CAL4147895.1"/>
    </source>
</evidence>
<dbReference type="GO" id="GO:0006826">
    <property type="term" value="P:iron ion transport"/>
    <property type="evidence" value="ECO:0007669"/>
    <property type="project" value="TreeGrafter"/>
</dbReference>
<keyword evidence="3" id="KW-0560">Oxidoreductase</keyword>
<organism evidence="8 9">
    <name type="scientific">Meganyctiphanes norvegica</name>
    <name type="common">Northern krill</name>
    <name type="synonym">Thysanopoda norvegica</name>
    <dbReference type="NCBI Taxonomy" id="48144"/>
    <lineage>
        <taxon>Eukaryota</taxon>
        <taxon>Metazoa</taxon>
        <taxon>Ecdysozoa</taxon>
        <taxon>Arthropoda</taxon>
        <taxon>Crustacea</taxon>
        <taxon>Multicrustacea</taxon>
        <taxon>Malacostraca</taxon>
        <taxon>Eumalacostraca</taxon>
        <taxon>Eucarida</taxon>
        <taxon>Euphausiacea</taxon>
        <taxon>Euphausiidae</taxon>
        <taxon>Meganyctiphanes</taxon>
    </lineage>
</organism>
<comment type="caution">
    <text evidence="8">The sequence shown here is derived from an EMBL/GenBank/DDBJ whole genome shotgun (WGS) entry which is preliminary data.</text>
</comment>
<dbReference type="GO" id="GO:0005886">
    <property type="term" value="C:plasma membrane"/>
    <property type="evidence" value="ECO:0007669"/>
    <property type="project" value="TreeGrafter"/>
</dbReference>
<dbReference type="Pfam" id="PF00394">
    <property type="entry name" value="Cu-oxidase"/>
    <property type="match status" value="1"/>
</dbReference>
<protein>
    <submittedName>
        <fullName evidence="8">Uncharacterized protein</fullName>
    </submittedName>
</protein>
<name>A0AAV2RYJ7_MEGNR</name>
<evidence type="ECO:0000259" key="5">
    <source>
        <dbReference type="Pfam" id="PF00394"/>
    </source>
</evidence>
<evidence type="ECO:0000256" key="2">
    <source>
        <dbReference type="ARBA" id="ARBA00022723"/>
    </source>
</evidence>
<evidence type="ECO:0000259" key="7">
    <source>
        <dbReference type="Pfam" id="PF07732"/>
    </source>
</evidence>
<comment type="similarity">
    <text evidence="1">Belongs to the multicopper oxidase family.</text>
</comment>
<dbReference type="Gene3D" id="2.60.40.420">
    <property type="entry name" value="Cupredoxins - blue copper proteins"/>
    <property type="match status" value="3"/>
</dbReference>
<dbReference type="CDD" id="cd13858">
    <property type="entry name" value="CuRO_1_tcLCC2_insect_like"/>
    <property type="match status" value="1"/>
</dbReference>
<dbReference type="PANTHER" id="PTHR11709">
    <property type="entry name" value="MULTI-COPPER OXIDASE"/>
    <property type="match status" value="1"/>
</dbReference>
<keyword evidence="9" id="KW-1185">Reference proteome</keyword>
<keyword evidence="2" id="KW-0479">Metal-binding</keyword>
<proteinExistence type="inferred from homology"/>
<keyword evidence="4" id="KW-0186">Copper</keyword>
<feature type="domain" description="Plastocyanin-like" evidence="6">
    <location>
        <begin position="496"/>
        <end position="632"/>
    </location>
</feature>
<feature type="domain" description="Plastocyanin-like" evidence="5">
    <location>
        <begin position="211"/>
        <end position="362"/>
    </location>
</feature>
<dbReference type="AlphaFoldDB" id="A0AAV2RYJ7"/>
<dbReference type="PANTHER" id="PTHR11709:SF394">
    <property type="entry name" value="FI03373P-RELATED"/>
    <property type="match status" value="1"/>
</dbReference>
<dbReference type="InterPro" id="IPR011706">
    <property type="entry name" value="Cu-oxidase_C"/>
</dbReference>
<dbReference type="InterPro" id="IPR008972">
    <property type="entry name" value="Cupredoxin"/>
</dbReference>
<accession>A0AAV2RYJ7</accession>